<sequence>MIADSTTPRLMTPSKITAWLDCAHYLTLRRRVDNGALAEPDQPFGSFARLLTEKGLAHEHECLAKYRAQGKTVLEVDPRRDREAFADWVQRIGNPFTGDVGVVYQMPFVHNGIRGIADFVERIDDHDGGAPTWEPVDAKLTRFDAKPGHVLQLCFYADAIEALTGHRPKHMHIRLGSGAVETLRVDDFGPYWRRLQTQLYGALDAGPDDATVPQPCAHCQFCEFSAVCEQQWRSEDSLFYVAGIRSLEITALAEAGVATMAGLAQPEGVTVDGVASERMSRLVAQAALQVQARLHPEDSPPFSVITPGEDPVWGHGLEQLPPPDNGDIFLDFEGHPFWRADVGLFFLFGALERDGESWRYRAWWAHDRAQEATAVQALVDHLARRREQFPGMHIYHYNHTECSALQGLADCHQVAEVHLAELVATGAFIDLYIVARNSIQAGVESYGLKYLELLTDFQRRHDIDKGAGAVVQYECYMADGDPSGLDAIAAYNEDDVRATLALRDWLVDHRPSGLQWRAARLEPDPGIPELDERVAALHAVGPDTVEHLLGDVLGYWRREWLAYIAPKLAALQLDPGELLDNPEALGELQAVELVERPAKTARAKAPAMRFRFPPQVLDRFPRDGGSVMFVTPDNEYLYLSIDRLDREGHTIDLVWNAKAQEAAYVPRAVALFDWVDPKPKALALQAFADTVLDAGAPNPVTMALLRRELPRFTGGGPAGGVFTEDLGGMTRWVTQLDHSYVAIQGPPGTGKTYRGAHLVHALIMAGFRVGITAMSHHAITNLLQQTLAVFTENGDLARLSAVRNPGGDPTPLDHVVHGGNDVCARSEFNLVAGTTWLFSSKQMQAAPVDVLLIDEAGQLALADALAASCAAKNLALLGDPLQLPQVAQAVHPGVSGRSVLEHVLGDDVTLPSDRGVFLSETRRMHPDVCDFISAQIYQGRLRSYPDCSQQTTVAGTGLRWLRAEHHGNGTWCAEEADLITDELLGLIGTDWTNQERISQPLGADDFMVVAPYNDQVHTIRDRLARDARTADVAVGTVDKFQGREAAVVFYSMTTSSGENMTRSADFLFSRNRLNVAVSRARCLAYLVCTEELLNTRARTVDDMRLISTLNAFAEYAGRQAGTSGYATADRGECGA</sequence>
<dbReference type="Pfam" id="PF13087">
    <property type="entry name" value="AAA_12"/>
    <property type="match status" value="1"/>
</dbReference>
<evidence type="ECO:0000256" key="4">
    <source>
        <dbReference type="ARBA" id="ARBA00022801"/>
    </source>
</evidence>
<evidence type="ECO:0000256" key="7">
    <source>
        <dbReference type="ARBA" id="ARBA00022840"/>
    </source>
</evidence>
<keyword evidence="2" id="KW-0547">Nucleotide-binding</keyword>
<dbReference type="NCBIfam" id="TIGR03491">
    <property type="entry name" value="TM0106 family RecB-like putative nuclease"/>
    <property type="match status" value="1"/>
</dbReference>
<dbReference type="Pfam" id="PF13482">
    <property type="entry name" value="RNase_H_2"/>
    <property type="match status" value="1"/>
</dbReference>
<evidence type="ECO:0000256" key="8">
    <source>
        <dbReference type="ARBA" id="ARBA00023204"/>
    </source>
</evidence>
<dbReference type="InterPro" id="IPR011604">
    <property type="entry name" value="PDDEXK-like_dom_sf"/>
</dbReference>
<dbReference type="Gene3D" id="3.90.320.10">
    <property type="match status" value="1"/>
</dbReference>
<evidence type="ECO:0000256" key="2">
    <source>
        <dbReference type="ARBA" id="ARBA00022741"/>
    </source>
</evidence>
<dbReference type="InterPro" id="IPR050534">
    <property type="entry name" value="Coronavir_polyprotein_1ab"/>
</dbReference>
<evidence type="ECO:0000313" key="12">
    <source>
        <dbReference type="EMBL" id="MEB3032080.1"/>
    </source>
</evidence>
<comment type="caution">
    <text evidence="12">The sequence shown here is derived from an EMBL/GenBank/DDBJ whole genome shotgun (WGS) entry which is preliminary data.</text>
</comment>
<protein>
    <submittedName>
        <fullName evidence="12">TM0106 family RecB-like putative nuclease</fullName>
    </submittedName>
</protein>
<dbReference type="EMBL" id="JAYJJU010000008">
    <property type="protein sequence ID" value="MEB3032080.1"/>
    <property type="molecule type" value="Genomic_DNA"/>
</dbReference>
<keyword evidence="4" id="KW-0378">Hydrolase</keyword>
<dbReference type="CDD" id="cd18808">
    <property type="entry name" value="SF1_C_Upf1"/>
    <property type="match status" value="1"/>
</dbReference>
<dbReference type="InterPro" id="IPR027417">
    <property type="entry name" value="P-loop_NTPase"/>
</dbReference>
<dbReference type="Pfam" id="PF12705">
    <property type="entry name" value="PDDEXK_1"/>
    <property type="match status" value="1"/>
</dbReference>
<dbReference type="InterPro" id="IPR019993">
    <property type="entry name" value="RecB_nuclease_TM0106_put"/>
</dbReference>
<name>A0ABU5XVV1_9MYCO</name>
<keyword evidence="1" id="KW-0540">Nuclease</keyword>
<evidence type="ECO:0000256" key="1">
    <source>
        <dbReference type="ARBA" id="ARBA00022722"/>
    </source>
</evidence>
<feature type="domain" description="DNA2/NAM7 helicase-like C-terminal" evidence="10">
    <location>
        <begin position="912"/>
        <end position="1090"/>
    </location>
</feature>
<dbReference type="InterPro" id="IPR047187">
    <property type="entry name" value="SF1_C_Upf1"/>
</dbReference>
<proteinExistence type="predicted"/>
<evidence type="ECO:0000313" key="13">
    <source>
        <dbReference type="Proteomes" id="UP001298593"/>
    </source>
</evidence>
<dbReference type="SUPFAM" id="SSF53098">
    <property type="entry name" value="Ribonuclease H-like"/>
    <property type="match status" value="1"/>
</dbReference>
<dbReference type="Pfam" id="PF13604">
    <property type="entry name" value="AAA_30"/>
    <property type="match status" value="1"/>
</dbReference>
<evidence type="ECO:0000256" key="5">
    <source>
        <dbReference type="ARBA" id="ARBA00022806"/>
    </source>
</evidence>
<dbReference type="InterPro" id="IPR038720">
    <property type="entry name" value="YprB_RNase_H-like_dom"/>
</dbReference>
<feature type="domain" description="PD-(D/E)XK endonuclease-like" evidence="9">
    <location>
        <begin position="104"/>
        <end position="229"/>
    </location>
</feature>
<evidence type="ECO:0000259" key="9">
    <source>
        <dbReference type="Pfam" id="PF12705"/>
    </source>
</evidence>
<dbReference type="PANTHER" id="PTHR43788">
    <property type="entry name" value="DNA2/NAM7 HELICASE FAMILY MEMBER"/>
    <property type="match status" value="1"/>
</dbReference>
<dbReference type="InterPro" id="IPR012337">
    <property type="entry name" value="RNaseH-like_sf"/>
</dbReference>
<dbReference type="InterPro" id="IPR041679">
    <property type="entry name" value="DNA2/NAM7-like_C"/>
</dbReference>
<gene>
    <name evidence="12" type="ORF">KV113_10990</name>
</gene>
<keyword evidence="8" id="KW-0234">DNA repair</keyword>
<evidence type="ECO:0000256" key="6">
    <source>
        <dbReference type="ARBA" id="ARBA00022839"/>
    </source>
</evidence>
<keyword evidence="5" id="KW-0347">Helicase</keyword>
<accession>A0ABU5XVV1</accession>
<reference evidence="12 13" key="1">
    <citation type="submission" date="2023-12" db="EMBL/GenBank/DDBJ databases">
        <title>Description of new species of Mycobacterium terrae complex isolated from sewage at the Sao Paulo Zoological Park Foundation in Brazil.</title>
        <authorList>
            <person name="Romagnoli C.L."/>
            <person name="Conceicao E.C."/>
            <person name="Machado E."/>
            <person name="Barreto L.B.P.F."/>
            <person name="Sharma A."/>
            <person name="Silva N.M."/>
            <person name="Marques L.E."/>
            <person name="Juliana M.A."/>
            <person name="Lourenco M.C.S."/>
            <person name="Digiampietri L.A."/>
            <person name="Suffys P.N."/>
            <person name="Viana-Niero C."/>
        </authorList>
    </citation>
    <scope>NUCLEOTIDE SEQUENCE [LARGE SCALE GENOMIC DNA]</scope>
    <source>
        <strain evidence="12 13">MYC340</strain>
    </source>
</reference>
<dbReference type="Proteomes" id="UP001298593">
    <property type="component" value="Unassembled WGS sequence"/>
</dbReference>
<dbReference type="InterPro" id="IPR038726">
    <property type="entry name" value="PDDEXK_AddAB-type"/>
</dbReference>
<evidence type="ECO:0000259" key="10">
    <source>
        <dbReference type="Pfam" id="PF13087"/>
    </source>
</evidence>
<evidence type="ECO:0000256" key="3">
    <source>
        <dbReference type="ARBA" id="ARBA00022763"/>
    </source>
</evidence>
<keyword evidence="3" id="KW-0227">DNA damage</keyword>
<keyword evidence="13" id="KW-1185">Reference proteome</keyword>
<dbReference type="Gene3D" id="3.40.50.300">
    <property type="entry name" value="P-loop containing nucleotide triphosphate hydrolases"/>
    <property type="match status" value="2"/>
</dbReference>
<dbReference type="PANTHER" id="PTHR43788:SF8">
    <property type="entry name" value="DNA-BINDING PROTEIN SMUBP-2"/>
    <property type="match status" value="1"/>
</dbReference>
<keyword evidence="6" id="KW-0269">Exonuclease</keyword>
<dbReference type="SUPFAM" id="SSF52540">
    <property type="entry name" value="P-loop containing nucleoside triphosphate hydrolases"/>
    <property type="match status" value="1"/>
</dbReference>
<organism evidence="12 13">
    <name type="scientific">[Mycobacterium] nativiensis</name>
    <dbReference type="NCBI Taxonomy" id="2855503"/>
    <lineage>
        <taxon>Bacteria</taxon>
        <taxon>Bacillati</taxon>
        <taxon>Actinomycetota</taxon>
        <taxon>Actinomycetes</taxon>
        <taxon>Mycobacteriales</taxon>
        <taxon>Mycobacteriaceae</taxon>
        <taxon>Mycolicibacter</taxon>
    </lineage>
</organism>
<evidence type="ECO:0000259" key="11">
    <source>
        <dbReference type="Pfam" id="PF13482"/>
    </source>
</evidence>
<keyword evidence="7" id="KW-0067">ATP-binding</keyword>
<feature type="domain" description="YprB ribonuclease H-like" evidence="11">
    <location>
        <begin position="328"/>
        <end position="507"/>
    </location>
</feature>
<dbReference type="RefSeq" id="WP_224975231.1">
    <property type="nucleotide sequence ID" value="NZ_JAYJJU010000008.1"/>
</dbReference>